<dbReference type="InterPro" id="IPR040442">
    <property type="entry name" value="Pyrv_kinase-like_dom_sf"/>
</dbReference>
<keyword evidence="6" id="KW-1185">Reference proteome</keyword>
<name>A0A5P9JSI9_9HYPH</name>
<dbReference type="AlphaFoldDB" id="A0A5P9JSI9"/>
<dbReference type="GO" id="GO:0016832">
    <property type="term" value="F:aldehyde-lyase activity"/>
    <property type="evidence" value="ECO:0007669"/>
    <property type="project" value="TreeGrafter"/>
</dbReference>
<keyword evidence="3" id="KW-0456">Lyase</keyword>
<evidence type="ECO:0000256" key="2">
    <source>
        <dbReference type="ARBA" id="ARBA00022723"/>
    </source>
</evidence>
<dbReference type="InterPro" id="IPR050251">
    <property type="entry name" value="HpcH-HpaI_aldolase"/>
</dbReference>
<evidence type="ECO:0000313" key="5">
    <source>
        <dbReference type="EMBL" id="QFU15363.1"/>
    </source>
</evidence>
<evidence type="ECO:0000259" key="4">
    <source>
        <dbReference type="Pfam" id="PF03328"/>
    </source>
</evidence>
<accession>A0A5P9JSI9</accession>
<evidence type="ECO:0000313" key="6">
    <source>
        <dbReference type="Proteomes" id="UP000325614"/>
    </source>
</evidence>
<comment type="similarity">
    <text evidence="1">Belongs to the HpcH/HpaI aldolase family.</text>
</comment>
<keyword evidence="2" id="KW-0479">Metal-binding</keyword>
<evidence type="ECO:0000256" key="3">
    <source>
        <dbReference type="ARBA" id="ARBA00023239"/>
    </source>
</evidence>
<gene>
    <name evidence="5" type="ORF">GDR74_03495</name>
</gene>
<dbReference type="InterPro" id="IPR015813">
    <property type="entry name" value="Pyrv/PenolPyrv_kinase-like_dom"/>
</dbReference>
<dbReference type="RefSeq" id="WP_152585009.1">
    <property type="nucleotide sequence ID" value="NZ_CP045423.1"/>
</dbReference>
<dbReference type="GO" id="GO:0005737">
    <property type="term" value="C:cytoplasm"/>
    <property type="evidence" value="ECO:0007669"/>
    <property type="project" value="TreeGrafter"/>
</dbReference>
<dbReference type="InterPro" id="IPR005000">
    <property type="entry name" value="Aldolase/citrate-lyase_domain"/>
</dbReference>
<dbReference type="Proteomes" id="UP000325614">
    <property type="component" value="Chromosome"/>
</dbReference>
<sequence length="256" mass="26305">MSLHPPLPDRLKAGPPALAAWCGLPDPSIPGVLAREAFDAVVIDMQHGAVDFAAAVRAIPLIAAAGKPAVARIPVGEFATASRLLDAGAAGVIAPMINTLEDARRFAAVMKFPPLGERSWGPHGALSLTGLQPGEYFRAGNGLSLALAMIETREALEIVDGILDVAGIDGIFIGPSDLSIGLSQGRELDPASAAVEKALDHALARARAAGKIAGVYAPSGERAFELARRGFQLVSIASDTALLRSGAQMALKAARG</sequence>
<dbReference type="PANTHER" id="PTHR30502:SF0">
    <property type="entry name" value="PHOSPHOENOLPYRUVATE CARBOXYLASE FAMILY PROTEIN"/>
    <property type="match status" value="1"/>
</dbReference>
<organism evidence="5 6">
    <name type="scientific">Microvirga thermotolerans</name>
    <dbReference type="NCBI Taxonomy" id="2651334"/>
    <lineage>
        <taxon>Bacteria</taxon>
        <taxon>Pseudomonadati</taxon>
        <taxon>Pseudomonadota</taxon>
        <taxon>Alphaproteobacteria</taxon>
        <taxon>Hyphomicrobiales</taxon>
        <taxon>Methylobacteriaceae</taxon>
        <taxon>Microvirga</taxon>
    </lineage>
</organism>
<dbReference type="Pfam" id="PF03328">
    <property type="entry name" value="HpcH_HpaI"/>
    <property type="match status" value="1"/>
</dbReference>
<protein>
    <submittedName>
        <fullName evidence="5">Hydroxyacid aldolase</fullName>
    </submittedName>
</protein>
<dbReference type="SUPFAM" id="SSF51621">
    <property type="entry name" value="Phosphoenolpyruvate/pyruvate domain"/>
    <property type="match status" value="1"/>
</dbReference>
<proteinExistence type="inferred from homology"/>
<reference evidence="5 6" key="1">
    <citation type="submission" date="2019-10" db="EMBL/GenBank/DDBJ databases">
        <title>Isolation, Identification of Microvirga thermotolerans HR1, a novel thermophilic bacterium and Comparative Genomics of the genus Microvirga.</title>
        <authorList>
            <person name="Li J."/>
            <person name="Zhang W."/>
            <person name="Lin M."/>
            <person name="Wang J."/>
        </authorList>
    </citation>
    <scope>NUCLEOTIDE SEQUENCE [LARGE SCALE GENOMIC DNA]</scope>
    <source>
        <strain evidence="5 6">HR1</strain>
    </source>
</reference>
<dbReference type="Gene3D" id="3.20.20.60">
    <property type="entry name" value="Phosphoenolpyruvate-binding domains"/>
    <property type="match status" value="1"/>
</dbReference>
<dbReference type="PANTHER" id="PTHR30502">
    <property type="entry name" value="2-KETO-3-DEOXY-L-RHAMNONATE ALDOLASE"/>
    <property type="match status" value="1"/>
</dbReference>
<dbReference type="GO" id="GO:0046872">
    <property type="term" value="F:metal ion binding"/>
    <property type="evidence" value="ECO:0007669"/>
    <property type="project" value="UniProtKB-KW"/>
</dbReference>
<dbReference type="KEGG" id="mico:GDR74_03495"/>
<dbReference type="EMBL" id="CP045423">
    <property type="protein sequence ID" value="QFU15363.1"/>
    <property type="molecule type" value="Genomic_DNA"/>
</dbReference>
<evidence type="ECO:0000256" key="1">
    <source>
        <dbReference type="ARBA" id="ARBA00005568"/>
    </source>
</evidence>
<feature type="domain" description="HpcH/HpaI aldolase/citrate lyase" evidence="4">
    <location>
        <begin position="21"/>
        <end position="244"/>
    </location>
</feature>